<evidence type="ECO:0000313" key="8">
    <source>
        <dbReference type="EMBL" id="GEJ58547.1"/>
    </source>
</evidence>
<dbReference type="GO" id="GO:0000155">
    <property type="term" value="F:phosphorelay sensor kinase activity"/>
    <property type="evidence" value="ECO:0007669"/>
    <property type="project" value="InterPro"/>
</dbReference>
<dbReference type="InterPro" id="IPR013656">
    <property type="entry name" value="PAS_4"/>
</dbReference>
<dbReference type="RefSeq" id="WP_176067210.1">
    <property type="nucleotide sequence ID" value="NZ_BJTG01000008.1"/>
</dbReference>
<evidence type="ECO:0000256" key="6">
    <source>
        <dbReference type="ARBA" id="ARBA00023012"/>
    </source>
</evidence>
<proteinExistence type="predicted"/>
<dbReference type="Gene3D" id="1.10.287.130">
    <property type="match status" value="1"/>
</dbReference>
<dbReference type="Gene3D" id="3.30.565.10">
    <property type="entry name" value="Histidine kinase-like ATPase, C-terminal domain"/>
    <property type="match status" value="1"/>
</dbReference>
<dbReference type="Proteomes" id="UP000503640">
    <property type="component" value="Unassembled WGS sequence"/>
</dbReference>
<keyword evidence="6" id="KW-0902">Two-component regulatory system</keyword>
<accession>A0A7I9VRH3</accession>
<keyword evidence="4" id="KW-0418">Kinase</keyword>
<dbReference type="Gene3D" id="3.30.450.20">
    <property type="entry name" value="PAS domain"/>
    <property type="match status" value="1"/>
</dbReference>
<organism evidence="8 9">
    <name type="scientific">Anaeromyxobacter diazotrophicus</name>
    <dbReference type="NCBI Taxonomy" id="2590199"/>
    <lineage>
        <taxon>Bacteria</taxon>
        <taxon>Pseudomonadati</taxon>
        <taxon>Myxococcota</taxon>
        <taxon>Myxococcia</taxon>
        <taxon>Myxococcales</taxon>
        <taxon>Cystobacterineae</taxon>
        <taxon>Anaeromyxobacteraceae</taxon>
        <taxon>Anaeromyxobacter</taxon>
    </lineage>
</organism>
<evidence type="ECO:0000256" key="1">
    <source>
        <dbReference type="ARBA" id="ARBA00022553"/>
    </source>
</evidence>
<dbReference type="SUPFAM" id="SSF55874">
    <property type="entry name" value="ATPase domain of HSP90 chaperone/DNA topoisomerase II/histidine kinase"/>
    <property type="match status" value="1"/>
</dbReference>
<dbReference type="InterPro" id="IPR035965">
    <property type="entry name" value="PAS-like_dom_sf"/>
</dbReference>
<dbReference type="PANTHER" id="PTHR43065:SF10">
    <property type="entry name" value="PEROXIDE STRESS-ACTIVATED HISTIDINE KINASE MAK3"/>
    <property type="match status" value="1"/>
</dbReference>
<dbReference type="SUPFAM" id="SSF47384">
    <property type="entry name" value="Homodimeric domain of signal transducing histidine kinase"/>
    <property type="match status" value="1"/>
</dbReference>
<dbReference type="SUPFAM" id="SSF55785">
    <property type="entry name" value="PYP-like sensor domain (PAS domain)"/>
    <property type="match status" value="1"/>
</dbReference>
<evidence type="ECO:0000313" key="9">
    <source>
        <dbReference type="Proteomes" id="UP000503640"/>
    </source>
</evidence>
<dbReference type="AlphaFoldDB" id="A0A7I9VRH3"/>
<dbReference type="Pfam" id="PF08448">
    <property type="entry name" value="PAS_4"/>
    <property type="match status" value="1"/>
</dbReference>
<keyword evidence="3" id="KW-0547">Nucleotide-binding</keyword>
<dbReference type="InterPro" id="IPR036890">
    <property type="entry name" value="HATPase_C_sf"/>
</dbReference>
<gene>
    <name evidence="8" type="ORF">AMYX_32880</name>
</gene>
<protein>
    <recommendedName>
        <fullName evidence="7">Histidine kinase domain-containing protein</fullName>
    </recommendedName>
</protein>
<evidence type="ECO:0000259" key="7">
    <source>
        <dbReference type="PROSITE" id="PS50109"/>
    </source>
</evidence>
<dbReference type="InterPro" id="IPR036097">
    <property type="entry name" value="HisK_dim/P_sf"/>
</dbReference>
<reference evidence="9" key="1">
    <citation type="journal article" date="2020" name="Appl. Environ. Microbiol.">
        <title>Diazotrophic Anaeromyxobacter Isolates from Soils.</title>
        <authorList>
            <person name="Masuda Y."/>
            <person name="Yamanaka H."/>
            <person name="Xu Z.X."/>
            <person name="Shiratori Y."/>
            <person name="Aono T."/>
            <person name="Amachi S."/>
            <person name="Senoo K."/>
            <person name="Itoh H."/>
        </authorList>
    </citation>
    <scope>NUCLEOTIDE SEQUENCE [LARGE SCALE GENOMIC DNA]</scope>
    <source>
        <strain evidence="9">R267</strain>
    </source>
</reference>
<dbReference type="PROSITE" id="PS50109">
    <property type="entry name" value="HIS_KIN"/>
    <property type="match status" value="1"/>
</dbReference>
<keyword evidence="2" id="KW-0808">Transferase</keyword>
<dbReference type="GO" id="GO:0005524">
    <property type="term" value="F:ATP binding"/>
    <property type="evidence" value="ECO:0007669"/>
    <property type="project" value="UniProtKB-KW"/>
</dbReference>
<keyword evidence="1" id="KW-0597">Phosphoprotein</keyword>
<evidence type="ECO:0000256" key="5">
    <source>
        <dbReference type="ARBA" id="ARBA00022840"/>
    </source>
</evidence>
<keyword evidence="5" id="KW-0067">ATP-binding</keyword>
<dbReference type="PANTHER" id="PTHR43065">
    <property type="entry name" value="SENSOR HISTIDINE KINASE"/>
    <property type="match status" value="1"/>
</dbReference>
<dbReference type="InterPro" id="IPR005467">
    <property type="entry name" value="His_kinase_dom"/>
</dbReference>
<evidence type="ECO:0000256" key="4">
    <source>
        <dbReference type="ARBA" id="ARBA00022777"/>
    </source>
</evidence>
<keyword evidence="9" id="KW-1185">Reference proteome</keyword>
<evidence type="ECO:0000256" key="3">
    <source>
        <dbReference type="ARBA" id="ARBA00022741"/>
    </source>
</evidence>
<evidence type="ECO:0000256" key="2">
    <source>
        <dbReference type="ARBA" id="ARBA00022679"/>
    </source>
</evidence>
<sequence>MQAAAAHPDSYPYDLAFASLPEPTLLVDEGGSLTGMNGAAEALLGPAAVASAEAGEPLARALPWLAPAAADVLGGAPEAALEAEVRTGGGRRCLSARLRRVSGPGGALRGAVVVLEDLTERRALDARLRAAEQLAALGTLAAGIAHEVNSPLACVVAGLSFVEAEHERLGPAVAEADLVEARAALEEARAAALRVGRIVRSLQVFGRPTAPLLGEVELARAIRDAALLAEPALRGRARLALSLAEGIAVRASEAALTELFLGIVAHAAQSLPAAAGGEEGTLRVGLEVRGGEARVEVAAEGAGARPLAAPEPAAERPDLGLLVCHGLASALGGSVAVGTGEGGGVTALVRLPLA</sequence>
<dbReference type="EMBL" id="BJTG01000008">
    <property type="protein sequence ID" value="GEJ58547.1"/>
    <property type="molecule type" value="Genomic_DNA"/>
</dbReference>
<feature type="domain" description="Histidine kinase" evidence="7">
    <location>
        <begin position="143"/>
        <end position="354"/>
    </location>
</feature>
<name>A0A7I9VRH3_9BACT</name>
<comment type="caution">
    <text evidence="8">The sequence shown here is derived from an EMBL/GenBank/DDBJ whole genome shotgun (WGS) entry which is preliminary data.</text>
</comment>